<dbReference type="SUPFAM" id="SSF57903">
    <property type="entry name" value="FYVE/PHD zinc finger"/>
    <property type="match status" value="1"/>
</dbReference>
<dbReference type="InterPro" id="IPR051728">
    <property type="entry name" value="RING-FYVE_E3_ubiquitin-ligase"/>
</dbReference>
<name>A0ABR1JX34_9AGAR</name>
<evidence type="ECO:0000256" key="4">
    <source>
        <dbReference type="PROSITE-ProRule" id="PRU00091"/>
    </source>
</evidence>
<feature type="compositionally biased region" description="Pro residues" evidence="5">
    <location>
        <begin position="206"/>
        <end position="224"/>
    </location>
</feature>
<reference evidence="7 8" key="1">
    <citation type="submission" date="2024-01" db="EMBL/GenBank/DDBJ databases">
        <title>A draft genome for the cacao thread blight pathogen Marasmiellus scandens.</title>
        <authorList>
            <person name="Baruah I.K."/>
            <person name="Leung J."/>
            <person name="Bukari Y."/>
            <person name="Amoako-Attah I."/>
            <person name="Meinhardt L.W."/>
            <person name="Bailey B.A."/>
            <person name="Cohen S.P."/>
        </authorList>
    </citation>
    <scope>NUCLEOTIDE SEQUENCE [LARGE SCALE GENOMIC DNA]</scope>
    <source>
        <strain evidence="7 8">GH-19</strain>
    </source>
</reference>
<dbReference type="SMART" id="SM00064">
    <property type="entry name" value="FYVE"/>
    <property type="match status" value="1"/>
</dbReference>
<evidence type="ECO:0000256" key="3">
    <source>
        <dbReference type="ARBA" id="ARBA00022833"/>
    </source>
</evidence>
<evidence type="ECO:0000259" key="6">
    <source>
        <dbReference type="PROSITE" id="PS50178"/>
    </source>
</evidence>
<proteinExistence type="predicted"/>
<evidence type="ECO:0000313" key="8">
    <source>
        <dbReference type="Proteomes" id="UP001498398"/>
    </source>
</evidence>
<feature type="compositionally biased region" description="Pro residues" evidence="5">
    <location>
        <begin position="292"/>
        <end position="302"/>
    </location>
</feature>
<feature type="compositionally biased region" description="Pro residues" evidence="5">
    <location>
        <begin position="236"/>
        <end position="253"/>
    </location>
</feature>
<dbReference type="PANTHER" id="PTHR14879:SF5">
    <property type="entry name" value="RING-TYPE DOMAIN-CONTAINING PROTEIN"/>
    <property type="match status" value="1"/>
</dbReference>
<dbReference type="PANTHER" id="PTHR14879">
    <property type="entry name" value="CASPASE REGULATOR, RING FINGER DOMAIN-CONTAINING"/>
    <property type="match status" value="1"/>
</dbReference>
<feature type="compositionally biased region" description="Pro residues" evidence="5">
    <location>
        <begin position="422"/>
        <end position="434"/>
    </location>
</feature>
<gene>
    <name evidence="7" type="ORF">VKT23_004372</name>
</gene>
<evidence type="ECO:0000313" key="7">
    <source>
        <dbReference type="EMBL" id="KAK7467315.1"/>
    </source>
</evidence>
<evidence type="ECO:0000256" key="1">
    <source>
        <dbReference type="ARBA" id="ARBA00022723"/>
    </source>
</evidence>
<evidence type="ECO:0000256" key="2">
    <source>
        <dbReference type="ARBA" id="ARBA00022771"/>
    </source>
</evidence>
<feature type="region of interest" description="Disordered" evidence="5">
    <location>
        <begin position="140"/>
        <end position="307"/>
    </location>
</feature>
<dbReference type="InterPro" id="IPR000306">
    <property type="entry name" value="Znf_FYVE"/>
</dbReference>
<dbReference type="InterPro" id="IPR011011">
    <property type="entry name" value="Znf_FYVE_PHD"/>
</dbReference>
<keyword evidence="1" id="KW-0479">Metal-binding</keyword>
<feature type="region of interest" description="Disordered" evidence="5">
    <location>
        <begin position="373"/>
        <end position="453"/>
    </location>
</feature>
<dbReference type="Pfam" id="PF01363">
    <property type="entry name" value="FYVE"/>
    <property type="match status" value="1"/>
</dbReference>
<dbReference type="PROSITE" id="PS50178">
    <property type="entry name" value="ZF_FYVE"/>
    <property type="match status" value="1"/>
</dbReference>
<dbReference type="InterPro" id="IPR013083">
    <property type="entry name" value="Znf_RING/FYVE/PHD"/>
</dbReference>
<dbReference type="Gene3D" id="3.30.40.10">
    <property type="entry name" value="Zinc/RING finger domain, C3HC4 (zinc finger)"/>
    <property type="match status" value="2"/>
</dbReference>
<comment type="caution">
    <text evidence="7">The sequence shown here is derived from an EMBL/GenBank/DDBJ whole genome shotgun (WGS) entry which is preliminary data.</text>
</comment>
<evidence type="ECO:0000256" key="5">
    <source>
        <dbReference type="SAM" id="MobiDB-lite"/>
    </source>
</evidence>
<feature type="compositionally biased region" description="Polar residues" evidence="5">
    <location>
        <begin position="195"/>
        <end position="205"/>
    </location>
</feature>
<feature type="compositionally biased region" description="Pro residues" evidence="5">
    <location>
        <begin position="161"/>
        <end position="170"/>
    </location>
</feature>
<feature type="domain" description="FYVE-type" evidence="6">
    <location>
        <begin position="17"/>
        <end position="78"/>
    </location>
</feature>
<dbReference type="Proteomes" id="UP001498398">
    <property type="component" value="Unassembled WGS sequence"/>
</dbReference>
<organism evidence="7 8">
    <name type="scientific">Marasmiellus scandens</name>
    <dbReference type="NCBI Taxonomy" id="2682957"/>
    <lineage>
        <taxon>Eukaryota</taxon>
        <taxon>Fungi</taxon>
        <taxon>Dikarya</taxon>
        <taxon>Basidiomycota</taxon>
        <taxon>Agaricomycotina</taxon>
        <taxon>Agaricomycetes</taxon>
        <taxon>Agaricomycetidae</taxon>
        <taxon>Agaricales</taxon>
        <taxon>Marasmiineae</taxon>
        <taxon>Omphalotaceae</taxon>
        <taxon>Marasmiellus</taxon>
    </lineage>
</organism>
<dbReference type="EMBL" id="JBANRG010000004">
    <property type="protein sequence ID" value="KAK7467315.1"/>
    <property type="molecule type" value="Genomic_DNA"/>
</dbReference>
<sequence length="528" mass="59047">MPTGLPLLSGPPPVPEGRAEIACRKCNKEFNVIFTRSRRCNHCGYAYCHNCTDYQALMPRESGYDSMNVCAFCIEMLQITAAGKGQLKTFPLAKLKKYAAAYDIRIDHAVEKDDVVDVLVAARGPNGCLSPARENFYRTYSVPDRSTRTRTGGLFSRSVPTQPPPPPPRPQRARPEFARPDLAPDDLPPPPPPRNVNTRPQSGNTPPRPPPRPQAAPRPPPRPQSNPYEHYHRAPRPTPGYNPHYPPPQPPHNTRPQQSPYGFPGGSRSSHNLNTPVPPTNSRPRAASSHHPTPPASPPQPTPSLNELVEMPPERIASLSIGVLKSILWQNHVTVGMVLEKGDLVKKVNTLIEDEKRERERVRLAQEREDQERIRLQHEMMEEHQRAQREREEQRRREEEQARRQQEGDQDVEMEDVRATPIPDPADIPLPASPPASSMPKPPPPPPSASSERSGLCVVCQDEDANIAIVDCGCVIFFLSTRSLILVASRHLCLCRSCCDMVMASSRECPLCRTRIVTEARLLRIFKA</sequence>
<accession>A0ABR1JX34</accession>
<keyword evidence="3" id="KW-0862">Zinc</keyword>
<dbReference type="InterPro" id="IPR017455">
    <property type="entry name" value="Znf_FYVE-rel"/>
</dbReference>
<keyword evidence="8" id="KW-1185">Reference proteome</keyword>
<feature type="compositionally biased region" description="Basic and acidic residues" evidence="5">
    <location>
        <begin position="373"/>
        <end position="407"/>
    </location>
</feature>
<dbReference type="CDD" id="cd00065">
    <property type="entry name" value="FYVE_like_SF"/>
    <property type="match status" value="1"/>
</dbReference>
<keyword evidence="2 4" id="KW-0863">Zinc-finger</keyword>
<dbReference type="Pfam" id="PF13920">
    <property type="entry name" value="zf-C3HC4_3"/>
    <property type="match status" value="1"/>
</dbReference>
<protein>
    <recommendedName>
        <fullName evidence="6">FYVE-type domain-containing protein</fullName>
    </recommendedName>
</protein>